<sequence length="103" mass="11612">MSSTKGCYYYIWKVVAIDSSCNELRFSLIVVLSLFYSRFSPEVLEAAGRVSSNLFIYSSNFFLADVKWYLSISRFLISSAFLEVAGAFGRAPVEVEGWNNLVP</sequence>
<reference evidence="1" key="1">
    <citation type="submission" date="2021-01" db="EMBL/GenBank/DDBJ databases">
        <authorList>
            <person name="Corre E."/>
            <person name="Pelletier E."/>
            <person name="Niang G."/>
            <person name="Scheremetjew M."/>
            <person name="Finn R."/>
            <person name="Kale V."/>
            <person name="Holt S."/>
            <person name="Cochrane G."/>
            <person name="Meng A."/>
            <person name="Brown T."/>
            <person name="Cohen L."/>
        </authorList>
    </citation>
    <scope>NUCLEOTIDE SEQUENCE</scope>
    <source>
        <strain evidence="1">S3</strain>
    </source>
</reference>
<dbReference type="EMBL" id="HBIH01027754">
    <property type="protein sequence ID" value="CAE0330508.1"/>
    <property type="molecule type" value="Transcribed_RNA"/>
</dbReference>
<evidence type="ECO:0000313" key="1">
    <source>
        <dbReference type="EMBL" id="CAE0330508.1"/>
    </source>
</evidence>
<accession>A0A7S3IR40</accession>
<gene>
    <name evidence="1" type="ORF">SINC0208_LOCUS11140</name>
</gene>
<name>A0A7S3IR40_9SPIT</name>
<proteinExistence type="predicted"/>
<dbReference type="AlphaFoldDB" id="A0A7S3IR40"/>
<protein>
    <submittedName>
        <fullName evidence="1">Uncharacterized protein</fullName>
    </submittedName>
</protein>
<organism evidence="1">
    <name type="scientific">Strombidium inclinatum</name>
    <dbReference type="NCBI Taxonomy" id="197538"/>
    <lineage>
        <taxon>Eukaryota</taxon>
        <taxon>Sar</taxon>
        <taxon>Alveolata</taxon>
        <taxon>Ciliophora</taxon>
        <taxon>Intramacronucleata</taxon>
        <taxon>Spirotrichea</taxon>
        <taxon>Oligotrichia</taxon>
        <taxon>Strombidiidae</taxon>
        <taxon>Strombidium</taxon>
    </lineage>
</organism>